<keyword evidence="6 8" id="KW-0472">Membrane</keyword>
<dbReference type="InterPro" id="IPR037066">
    <property type="entry name" value="Plug_dom_sf"/>
</dbReference>
<comment type="similarity">
    <text evidence="8">Belongs to the TonB-dependent receptor family.</text>
</comment>
<evidence type="ECO:0000256" key="4">
    <source>
        <dbReference type="ARBA" id="ARBA00022692"/>
    </source>
</evidence>
<keyword evidence="12" id="KW-1185">Reference proteome</keyword>
<keyword evidence="4 8" id="KW-0812">Transmembrane</keyword>
<dbReference type="NCBIfam" id="TIGR04056">
    <property type="entry name" value="OMP_RagA_SusC"/>
    <property type="match status" value="1"/>
</dbReference>
<dbReference type="InterPro" id="IPR036942">
    <property type="entry name" value="Beta-barrel_TonB_sf"/>
</dbReference>
<evidence type="ECO:0000256" key="2">
    <source>
        <dbReference type="ARBA" id="ARBA00022448"/>
    </source>
</evidence>
<feature type="chain" id="PRO_5046952315" evidence="9">
    <location>
        <begin position="41"/>
        <end position="1082"/>
    </location>
</feature>
<gene>
    <name evidence="11" type="ORF">ACFSYS_04910</name>
</gene>
<keyword evidence="2 8" id="KW-0813">Transport</keyword>
<dbReference type="Pfam" id="PF07715">
    <property type="entry name" value="Plug"/>
    <property type="match status" value="1"/>
</dbReference>
<evidence type="ECO:0000256" key="1">
    <source>
        <dbReference type="ARBA" id="ARBA00004571"/>
    </source>
</evidence>
<organism evidence="11 12">
    <name type="scientific">Christiangramia antarctica</name>
    <dbReference type="NCBI Taxonomy" id="2058158"/>
    <lineage>
        <taxon>Bacteria</taxon>
        <taxon>Pseudomonadati</taxon>
        <taxon>Bacteroidota</taxon>
        <taxon>Flavobacteriia</taxon>
        <taxon>Flavobacteriales</taxon>
        <taxon>Flavobacteriaceae</taxon>
        <taxon>Christiangramia</taxon>
    </lineage>
</organism>
<dbReference type="SUPFAM" id="SSF49464">
    <property type="entry name" value="Carboxypeptidase regulatory domain-like"/>
    <property type="match status" value="1"/>
</dbReference>
<dbReference type="EMBL" id="JBHUOJ010000009">
    <property type="protein sequence ID" value="MFD2832618.1"/>
    <property type="molecule type" value="Genomic_DNA"/>
</dbReference>
<dbReference type="RefSeq" id="WP_378212275.1">
    <property type="nucleotide sequence ID" value="NZ_JBHUOJ010000009.1"/>
</dbReference>
<comment type="caution">
    <text evidence="11">The sequence shown here is derived from an EMBL/GenBank/DDBJ whole genome shotgun (WGS) entry which is preliminary data.</text>
</comment>
<dbReference type="Gene3D" id="2.40.170.20">
    <property type="entry name" value="TonB-dependent receptor, beta-barrel domain"/>
    <property type="match status" value="1"/>
</dbReference>
<evidence type="ECO:0000256" key="8">
    <source>
        <dbReference type="PROSITE-ProRule" id="PRU01360"/>
    </source>
</evidence>
<name>A0ABW5X5H9_9FLAO</name>
<reference evidence="12" key="1">
    <citation type="journal article" date="2019" name="Int. J. Syst. Evol. Microbiol.">
        <title>The Global Catalogue of Microorganisms (GCM) 10K type strain sequencing project: providing services to taxonomists for standard genome sequencing and annotation.</title>
        <authorList>
            <consortium name="The Broad Institute Genomics Platform"/>
            <consortium name="The Broad Institute Genome Sequencing Center for Infectious Disease"/>
            <person name="Wu L."/>
            <person name="Ma J."/>
        </authorList>
    </citation>
    <scope>NUCLEOTIDE SEQUENCE [LARGE SCALE GENOMIC DNA]</scope>
    <source>
        <strain evidence="12">KCTC 52925</strain>
    </source>
</reference>
<evidence type="ECO:0000256" key="9">
    <source>
        <dbReference type="SAM" id="SignalP"/>
    </source>
</evidence>
<dbReference type="PANTHER" id="PTHR30069:SF29">
    <property type="entry name" value="HEMOGLOBIN AND HEMOGLOBIN-HAPTOGLOBIN-BINDING PROTEIN 1-RELATED"/>
    <property type="match status" value="1"/>
</dbReference>
<comment type="subcellular location">
    <subcellularLocation>
        <location evidence="1 8">Cell outer membrane</location>
        <topology evidence="1 8">Multi-pass membrane protein</topology>
    </subcellularLocation>
</comment>
<accession>A0ABW5X5H9</accession>
<dbReference type="Gene3D" id="2.170.130.10">
    <property type="entry name" value="TonB-dependent receptor, plug domain"/>
    <property type="match status" value="1"/>
</dbReference>
<keyword evidence="3 8" id="KW-1134">Transmembrane beta strand</keyword>
<proteinExistence type="inferred from homology"/>
<evidence type="ECO:0000313" key="11">
    <source>
        <dbReference type="EMBL" id="MFD2832618.1"/>
    </source>
</evidence>
<dbReference type="Gene3D" id="2.60.40.1120">
    <property type="entry name" value="Carboxypeptidase-like, regulatory domain"/>
    <property type="match status" value="1"/>
</dbReference>
<dbReference type="SUPFAM" id="SSF56935">
    <property type="entry name" value="Porins"/>
    <property type="match status" value="1"/>
</dbReference>
<dbReference type="PROSITE" id="PS52016">
    <property type="entry name" value="TONB_DEPENDENT_REC_3"/>
    <property type="match status" value="1"/>
</dbReference>
<keyword evidence="7 8" id="KW-0998">Cell outer membrane</keyword>
<evidence type="ECO:0000256" key="6">
    <source>
        <dbReference type="ARBA" id="ARBA00023136"/>
    </source>
</evidence>
<evidence type="ECO:0000313" key="12">
    <source>
        <dbReference type="Proteomes" id="UP001597438"/>
    </source>
</evidence>
<dbReference type="InterPro" id="IPR012910">
    <property type="entry name" value="Plug_dom"/>
</dbReference>
<feature type="domain" description="TonB-dependent receptor plug" evidence="10">
    <location>
        <begin position="149"/>
        <end position="257"/>
    </location>
</feature>
<dbReference type="PANTHER" id="PTHR30069">
    <property type="entry name" value="TONB-DEPENDENT OUTER MEMBRANE RECEPTOR"/>
    <property type="match status" value="1"/>
</dbReference>
<keyword evidence="5 9" id="KW-0732">Signal</keyword>
<dbReference type="Pfam" id="PF13715">
    <property type="entry name" value="CarbopepD_reg_2"/>
    <property type="match status" value="1"/>
</dbReference>
<dbReference type="InterPro" id="IPR039426">
    <property type="entry name" value="TonB-dep_rcpt-like"/>
</dbReference>
<dbReference type="InterPro" id="IPR023996">
    <property type="entry name" value="TonB-dep_OMP_SusC/RagA"/>
</dbReference>
<sequence>MKQNKYLMYLSNRLNKCFWKPKLLLALMVGLPFSSFQATAENLRVTEELIIDQQEITISGTITSADDDMPLPGVNIVVKGSSSVGTTTDFDGNYSIEVPSSDAVLVFSYTGFTTQEVPVAGNTVINVALQTNLSTLDEVVVVGYGTSKKETLTGAVDQITSETFEDRAVTNVALALQGQTPGLVVNRNSSRPGNENVALQIRGATSVNGGSPLIVIDGAPAFDNSEFYRMNPDDISSISVLKDGSASIYGSRAANGVILVTTKKGKGKMKVEFNSMLRMNFLGPRPPLPSYEQYGQLWLDAAEQDVVPNYWNWGEETVRSIAAGESGFFQTAPAVWGYDGLVYMAPADRFTELYGSNTGQQQSLSLSGSSEQARYRLSFGHSESKGALKTAYDGIKQYSVRLNTDFDITEKLNLGTNISLQKNITSSPSSSFGRALVSQDAPVFPSQNPQGQWYANFGIGNTNSIAGTVDGGRDNFEENIAKVSVNLDYDIGYGFSANAVATYNHINSRRDITTLNVPLYNWNGELENAINQNPNIETRAITKSYETYGGFLNYEKSLGVHNIKAMVGLTAERNEFQSVLGRRFGLVNEGVYDLDVATGVQETEGGQQHSGLYSYLTRINYDFNEKYLVELVGRRDGSSRFAPGFKFNNYGSVSVGWNIHKEKFLENFEALSNLKIRASIGSSGNQVGIGPYDYVSTIGTGQELFGQSGTLSATAFIDGLTTTSRTWENVVLKNIGIDFAFFNNRLFGSFDTYERENNGMLVNVTYPEVLGARAPKTNSGNLETTGWEATLNWRDQKENFSYNIGVNMSDSNNILVDLEGGNSIQAGLRETVEGYPLNSYFVWETDGLFQTQEEVDAYIAQYAVSGSEVPTGASGLRVGDTRKVDLDGNGVINDQNPDNEKGQGDVKFAGDAQPHYVFGINMGAKYKGFDFTAFFQGALEQTVIRSGVNAYPFFVPWPNQTIAYNGLTWTPENTSATYPRLTAQRNLARWNWGDTDVFAQDNRYLRLKTLVVGYTLPSSLLDRLKMDKIRVYFSGNDLFEFSSLVDGYDPEAANTLAESDANIQRSIYPFQRTVAIGVNVAF</sequence>
<evidence type="ECO:0000256" key="7">
    <source>
        <dbReference type="ARBA" id="ARBA00023237"/>
    </source>
</evidence>
<evidence type="ECO:0000256" key="3">
    <source>
        <dbReference type="ARBA" id="ARBA00022452"/>
    </source>
</evidence>
<evidence type="ECO:0000259" key="10">
    <source>
        <dbReference type="Pfam" id="PF07715"/>
    </source>
</evidence>
<dbReference type="InterPro" id="IPR023997">
    <property type="entry name" value="TonB-dep_OMP_SusC/RagA_CS"/>
</dbReference>
<dbReference type="InterPro" id="IPR008969">
    <property type="entry name" value="CarboxyPept-like_regulatory"/>
</dbReference>
<dbReference type="NCBIfam" id="TIGR04057">
    <property type="entry name" value="SusC_RagA_signa"/>
    <property type="match status" value="1"/>
</dbReference>
<protein>
    <submittedName>
        <fullName evidence="11">SusC/RagA family TonB-linked outer membrane protein</fullName>
    </submittedName>
</protein>
<dbReference type="Proteomes" id="UP001597438">
    <property type="component" value="Unassembled WGS sequence"/>
</dbReference>
<feature type="signal peptide" evidence="9">
    <location>
        <begin position="1"/>
        <end position="40"/>
    </location>
</feature>
<evidence type="ECO:0000256" key="5">
    <source>
        <dbReference type="ARBA" id="ARBA00022729"/>
    </source>
</evidence>